<gene>
    <name evidence="1" type="ORF">BP5796_05319</name>
</gene>
<name>A0A3D8S3F0_9HELO</name>
<sequence>MGSVHGCQKGESEKGDKAMYKLAMLSDLSLHYCPGFDTSELITKQLETYDKSSNENEDLILKPDVEE</sequence>
<organism evidence="1 2">
    <name type="scientific">Coleophoma crateriformis</name>
    <dbReference type="NCBI Taxonomy" id="565419"/>
    <lineage>
        <taxon>Eukaryota</taxon>
        <taxon>Fungi</taxon>
        <taxon>Dikarya</taxon>
        <taxon>Ascomycota</taxon>
        <taxon>Pezizomycotina</taxon>
        <taxon>Leotiomycetes</taxon>
        <taxon>Helotiales</taxon>
        <taxon>Dermateaceae</taxon>
        <taxon>Coleophoma</taxon>
    </lineage>
</organism>
<dbReference type="Proteomes" id="UP000256328">
    <property type="component" value="Unassembled WGS sequence"/>
</dbReference>
<keyword evidence="2" id="KW-1185">Reference proteome</keyword>
<protein>
    <submittedName>
        <fullName evidence="1">Uncharacterized protein</fullName>
    </submittedName>
</protein>
<dbReference type="AlphaFoldDB" id="A0A3D8S3F0"/>
<comment type="caution">
    <text evidence="1">The sequence shown here is derived from an EMBL/GenBank/DDBJ whole genome shotgun (WGS) entry which is preliminary data.</text>
</comment>
<evidence type="ECO:0000313" key="1">
    <source>
        <dbReference type="EMBL" id="RDW80621.1"/>
    </source>
</evidence>
<accession>A0A3D8S3F0</accession>
<reference evidence="1 2" key="1">
    <citation type="journal article" date="2018" name="IMA Fungus">
        <title>IMA Genome-F 9: Draft genome sequence of Annulohypoxylon stygium, Aspergillus mulundensis, Berkeleyomyces basicola (syn. Thielaviopsis basicola), Ceratocystis smalleyi, two Cercospora beticola strains, Coleophoma cylindrospora, Fusarium fracticaudum, Phialophora cf. hyalina, and Morchella septimelata.</title>
        <authorList>
            <person name="Wingfield B.D."/>
            <person name="Bills G.F."/>
            <person name="Dong Y."/>
            <person name="Huang W."/>
            <person name="Nel W.J."/>
            <person name="Swalarsk-Parry B.S."/>
            <person name="Vaghefi N."/>
            <person name="Wilken P.M."/>
            <person name="An Z."/>
            <person name="de Beer Z.W."/>
            <person name="De Vos L."/>
            <person name="Chen L."/>
            <person name="Duong T.A."/>
            <person name="Gao Y."/>
            <person name="Hammerbacher A."/>
            <person name="Kikkert J.R."/>
            <person name="Li Y."/>
            <person name="Li H."/>
            <person name="Li K."/>
            <person name="Li Q."/>
            <person name="Liu X."/>
            <person name="Ma X."/>
            <person name="Naidoo K."/>
            <person name="Pethybridge S.J."/>
            <person name="Sun J."/>
            <person name="Steenkamp E.T."/>
            <person name="van der Nest M.A."/>
            <person name="van Wyk S."/>
            <person name="Wingfield M.J."/>
            <person name="Xiong C."/>
            <person name="Yue Q."/>
            <person name="Zhang X."/>
        </authorList>
    </citation>
    <scope>NUCLEOTIDE SEQUENCE [LARGE SCALE GENOMIC DNA]</scope>
    <source>
        <strain evidence="1 2">BP5796</strain>
    </source>
</reference>
<evidence type="ECO:0000313" key="2">
    <source>
        <dbReference type="Proteomes" id="UP000256328"/>
    </source>
</evidence>
<proteinExistence type="predicted"/>
<dbReference type="EMBL" id="PDLN01000007">
    <property type="protein sequence ID" value="RDW80621.1"/>
    <property type="molecule type" value="Genomic_DNA"/>
</dbReference>